<evidence type="ECO:0000313" key="5">
    <source>
        <dbReference type="Proteomes" id="UP001524642"/>
    </source>
</evidence>
<feature type="compositionally biased region" description="Low complexity" evidence="1">
    <location>
        <begin position="392"/>
        <end position="406"/>
    </location>
</feature>
<dbReference type="InterPro" id="IPR035965">
    <property type="entry name" value="PAS-like_dom_sf"/>
</dbReference>
<keyword evidence="5" id="KW-1185">Reference proteome</keyword>
<dbReference type="InterPro" id="IPR036388">
    <property type="entry name" value="WH-like_DNA-bd_sf"/>
</dbReference>
<reference evidence="4 5" key="1">
    <citation type="submission" date="2022-06" db="EMBL/GenBank/DDBJ databases">
        <title>Roseomonas CN29.</title>
        <authorList>
            <person name="Cheng Y."/>
            <person name="He X."/>
        </authorList>
    </citation>
    <scope>NUCLEOTIDE SEQUENCE [LARGE SCALE GENOMIC DNA]</scope>
    <source>
        <strain evidence="4 5">CN29</strain>
    </source>
</reference>
<evidence type="ECO:0000259" key="2">
    <source>
        <dbReference type="SMART" id="SM00091"/>
    </source>
</evidence>
<dbReference type="Gene3D" id="1.10.10.10">
    <property type="entry name" value="Winged helix-like DNA-binding domain superfamily/Winged helix DNA-binding domain"/>
    <property type="match status" value="1"/>
</dbReference>
<feature type="compositionally biased region" description="Pro residues" evidence="1">
    <location>
        <begin position="382"/>
        <end position="391"/>
    </location>
</feature>
<dbReference type="SMART" id="SM00421">
    <property type="entry name" value="HTH_LUXR"/>
    <property type="match status" value="1"/>
</dbReference>
<dbReference type="Pfam" id="PF00196">
    <property type="entry name" value="GerE"/>
    <property type="match status" value="1"/>
</dbReference>
<dbReference type="SUPFAM" id="SSF55785">
    <property type="entry name" value="PYP-like sensor domain (PAS domain)"/>
    <property type="match status" value="1"/>
</dbReference>
<accession>A0ABT1X9D9</accession>
<dbReference type="InterPro" id="IPR016032">
    <property type="entry name" value="Sig_transdc_resp-reg_C-effctor"/>
</dbReference>
<protein>
    <submittedName>
        <fullName evidence="4">LuxR C-terminal-related transcriptional regulator</fullName>
    </submittedName>
</protein>
<dbReference type="SMART" id="SM00091">
    <property type="entry name" value="PAS"/>
    <property type="match status" value="1"/>
</dbReference>
<dbReference type="InterPro" id="IPR000014">
    <property type="entry name" value="PAS"/>
</dbReference>
<sequence length="414" mass="42444">MASRHPPLQTVVEGIYAAAADPAGWPGALTLLADHVGGTGAMLVFNAPAEKRAAIVTGRLRPDLTDLYMRDPTYADNPWTTRLTAVPMGRPGIASRYVDPALLRRTAAYADLLVPQKIEDLIVLTHPAMARGRASGGFGVTLSQRGAERAEDAAHRLGRLAPHLYRGLEISLRMAPHADGRAQLDTALHAMPGAALVLDGTGRILLANPPAEALLRASDGLVAGTDGGPCLAASVPAETRLLSRRIAEALACTADPEAALSGPFLITRPSGEAPLLVTVIPLPPPAFPIWQMGANPRALVLITDPASIREVSAAGLCAVLGFTPAEARVAAMVTAGAGVPQVAAAIGVSPATVKTQLANCFEKTGLHSQMALARLINGFPASPAPTSPAPGAPARSAPAEGASAPAVPEPGEES</sequence>
<feature type="region of interest" description="Disordered" evidence="1">
    <location>
        <begin position="382"/>
        <end position="414"/>
    </location>
</feature>
<feature type="domain" description="PAS" evidence="2">
    <location>
        <begin position="182"/>
        <end position="251"/>
    </location>
</feature>
<evidence type="ECO:0000259" key="3">
    <source>
        <dbReference type="SMART" id="SM00421"/>
    </source>
</evidence>
<proteinExistence type="predicted"/>
<comment type="caution">
    <text evidence="4">The sequence shown here is derived from an EMBL/GenBank/DDBJ whole genome shotgun (WGS) entry which is preliminary data.</text>
</comment>
<organism evidence="4 5">
    <name type="scientific">Roseomonas populi</name>
    <dbReference type="NCBI Taxonomy" id="3121582"/>
    <lineage>
        <taxon>Bacteria</taxon>
        <taxon>Pseudomonadati</taxon>
        <taxon>Pseudomonadota</taxon>
        <taxon>Alphaproteobacteria</taxon>
        <taxon>Acetobacterales</taxon>
        <taxon>Roseomonadaceae</taxon>
        <taxon>Roseomonas</taxon>
    </lineage>
</organism>
<dbReference type="EMBL" id="JANJOU010000023">
    <property type="protein sequence ID" value="MCR0984728.1"/>
    <property type="molecule type" value="Genomic_DNA"/>
</dbReference>
<gene>
    <name evidence="4" type="ORF">NRP21_21955</name>
</gene>
<name>A0ABT1X9D9_9PROT</name>
<evidence type="ECO:0000313" key="4">
    <source>
        <dbReference type="EMBL" id="MCR0984728.1"/>
    </source>
</evidence>
<dbReference type="InterPro" id="IPR000792">
    <property type="entry name" value="Tscrpt_reg_LuxR_C"/>
</dbReference>
<dbReference type="RefSeq" id="WP_257718383.1">
    <property type="nucleotide sequence ID" value="NZ_JANJOU010000023.1"/>
</dbReference>
<dbReference type="Proteomes" id="UP001524642">
    <property type="component" value="Unassembled WGS sequence"/>
</dbReference>
<dbReference type="SUPFAM" id="SSF46894">
    <property type="entry name" value="C-terminal effector domain of the bipartite response regulators"/>
    <property type="match status" value="1"/>
</dbReference>
<feature type="domain" description="HTH luxR-type" evidence="3">
    <location>
        <begin position="319"/>
        <end position="376"/>
    </location>
</feature>
<evidence type="ECO:0000256" key="1">
    <source>
        <dbReference type="SAM" id="MobiDB-lite"/>
    </source>
</evidence>